<dbReference type="InterPro" id="IPR051663">
    <property type="entry name" value="CLec_Tetranectin-domain"/>
</dbReference>
<dbReference type="Proteomes" id="UP000735302">
    <property type="component" value="Unassembled WGS sequence"/>
</dbReference>
<protein>
    <submittedName>
        <fullName evidence="7">Collectin-12</fullName>
    </submittedName>
</protein>
<sequence>MVSTRVPVPAQQQMVLSRCRFRQSSRMCRRTLYHMLDARQTTLKSRLDQPLPDFYPIRMSPLPILLLFGVLMIGPLHGYVTYEVSIVDRGRRYIVSNEYEPFDLEKMNDRCKQRGGYLVQIDDRDEQDKVAGFTSAVPGKGPYFTGLTDNEREGWFYTYNDKKWANYHRFRWFQPDNWYNEDCVEITDWGLNDLACGTNGKYVCEIPI</sequence>
<keyword evidence="5" id="KW-0812">Transmembrane</keyword>
<dbReference type="PROSITE" id="PS50041">
    <property type="entry name" value="C_TYPE_LECTIN_2"/>
    <property type="match status" value="1"/>
</dbReference>
<evidence type="ECO:0000313" key="8">
    <source>
        <dbReference type="Proteomes" id="UP000735302"/>
    </source>
</evidence>
<dbReference type="PANTHER" id="PTHR22799:SF1">
    <property type="entry name" value="C-TYPE LECTIN DOMAIN FAMILY 11 MEMBER A"/>
    <property type="match status" value="1"/>
</dbReference>
<evidence type="ECO:0000256" key="1">
    <source>
        <dbReference type="ARBA" id="ARBA00004613"/>
    </source>
</evidence>
<feature type="transmembrane region" description="Helical" evidence="5">
    <location>
        <begin position="62"/>
        <end position="82"/>
    </location>
</feature>
<dbReference type="PANTHER" id="PTHR22799">
    <property type="entry name" value="TETRANECTIN-RELATED"/>
    <property type="match status" value="1"/>
</dbReference>
<dbReference type="SUPFAM" id="SSF56436">
    <property type="entry name" value="C-type lectin-like"/>
    <property type="match status" value="1"/>
</dbReference>
<dbReference type="InterPro" id="IPR016187">
    <property type="entry name" value="CTDL_fold"/>
</dbReference>
<evidence type="ECO:0000256" key="5">
    <source>
        <dbReference type="SAM" id="Phobius"/>
    </source>
</evidence>
<dbReference type="SMART" id="SM00034">
    <property type="entry name" value="CLECT"/>
    <property type="match status" value="1"/>
</dbReference>
<comment type="caution">
    <text evidence="7">The sequence shown here is derived from an EMBL/GenBank/DDBJ whole genome shotgun (WGS) entry which is preliminary data.</text>
</comment>
<keyword evidence="4" id="KW-0430">Lectin</keyword>
<keyword evidence="5" id="KW-1133">Transmembrane helix</keyword>
<evidence type="ECO:0000313" key="7">
    <source>
        <dbReference type="EMBL" id="GFN93104.1"/>
    </source>
</evidence>
<dbReference type="EMBL" id="BLXT01002311">
    <property type="protein sequence ID" value="GFN93104.1"/>
    <property type="molecule type" value="Genomic_DNA"/>
</dbReference>
<keyword evidence="2" id="KW-0964">Secreted</keyword>
<gene>
    <name evidence="7" type="ORF">PoB_001961000</name>
</gene>
<comment type="subcellular location">
    <subcellularLocation>
        <location evidence="1">Secreted</location>
    </subcellularLocation>
</comment>
<dbReference type="InterPro" id="IPR001304">
    <property type="entry name" value="C-type_lectin-like"/>
</dbReference>
<evidence type="ECO:0000259" key="6">
    <source>
        <dbReference type="PROSITE" id="PS50041"/>
    </source>
</evidence>
<accession>A0AAV3ZD90</accession>
<dbReference type="GO" id="GO:0008083">
    <property type="term" value="F:growth factor activity"/>
    <property type="evidence" value="ECO:0007669"/>
    <property type="project" value="TreeGrafter"/>
</dbReference>
<dbReference type="Gene3D" id="3.10.100.10">
    <property type="entry name" value="Mannose-Binding Protein A, subunit A"/>
    <property type="match status" value="1"/>
</dbReference>
<evidence type="ECO:0000256" key="4">
    <source>
        <dbReference type="ARBA" id="ARBA00022734"/>
    </source>
</evidence>
<dbReference type="InterPro" id="IPR016186">
    <property type="entry name" value="C-type_lectin-like/link_sf"/>
</dbReference>
<keyword evidence="5" id="KW-0472">Membrane</keyword>
<evidence type="ECO:0000256" key="2">
    <source>
        <dbReference type="ARBA" id="ARBA00022525"/>
    </source>
</evidence>
<dbReference type="CDD" id="cd00037">
    <property type="entry name" value="CLECT"/>
    <property type="match status" value="1"/>
</dbReference>
<name>A0AAV3ZD90_9GAST</name>
<feature type="domain" description="C-type lectin" evidence="6">
    <location>
        <begin position="88"/>
        <end position="205"/>
    </location>
</feature>
<keyword evidence="8" id="KW-1185">Reference proteome</keyword>
<dbReference type="GO" id="GO:0005615">
    <property type="term" value="C:extracellular space"/>
    <property type="evidence" value="ECO:0007669"/>
    <property type="project" value="TreeGrafter"/>
</dbReference>
<evidence type="ECO:0000256" key="3">
    <source>
        <dbReference type="ARBA" id="ARBA00022729"/>
    </source>
</evidence>
<proteinExistence type="predicted"/>
<dbReference type="GO" id="GO:0030246">
    <property type="term" value="F:carbohydrate binding"/>
    <property type="evidence" value="ECO:0007669"/>
    <property type="project" value="UniProtKB-KW"/>
</dbReference>
<organism evidence="7 8">
    <name type="scientific">Plakobranchus ocellatus</name>
    <dbReference type="NCBI Taxonomy" id="259542"/>
    <lineage>
        <taxon>Eukaryota</taxon>
        <taxon>Metazoa</taxon>
        <taxon>Spiralia</taxon>
        <taxon>Lophotrochozoa</taxon>
        <taxon>Mollusca</taxon>
        <taxon>Gastropoda</taxon>
        <taxon>Heterobranchia</taxon>
        <taxon>Euthyneura</taxon>
        <taxon>Panpulmonata</taxon>
        <taxon>Sacoglossa</taxon>
        <taxon>Placobranchoidea</taxon>
        <taxon>Plakobranchidae</taxon>
        <taxon>Plakobranchus</taxon>
    </lineage>
</organism>
<dbReference type="AlphaFoldDB" id="A0AAV3ZD90"/>
<reference evidence="7 8" key="1">
    <citation type="journal article" date="2021" name="Elife">
        <title>Chloroplast acquisition without the gene transfer in kleptoplastic sea slugs, Plakobranchus ocellatus.</title>
        <authorList>
            <person name="Maeda T."/>
            <person name="Takahashi S."/>
            <person name="Yoshida T."/>
            <person name="Shimamura S."/>
            <person name="Takaki Y."/>
            <person name="Nagai Y."/>
            <person name="Toyoda A."/>
            <person name="Suzuki Y."/>
            <person name="Arimoto A."/>
            <person name="Ishii H."/>
            <person name="Satoh N."/>
            <person name="Nishiyama T."/>
            <person name="Hasebe M."/>
            <person name="Maruyama T."/>
            <person name="Minagawa J."/>
            <person name="Obokata J."/>
            <person name="Shigenobu S."/>
        </authorList>
    </citation>
    <scope>NUCLEOTIDE SEQUENCE [LARGE SCALE GENOMIC DNA]</scope>
</reference>
<dbReference type="Pfam" id="PF00059">
    <property type="entry name" value="Lectin_C"/>
    <property type="match status" value="1"/>
</dbReference>
<keyword evidence="3" id="KW-0732">Signal</keyword>